<accession>A0A4S5CGW3</accession>
<protein>
    <recommendedName>
        <fullName evidence="3">Type I-E CRISPR-associated protein Cas6/Cse3/CasE</fullName>
    </recommendedName>
</protein>
<dbReference type="AlphaFoldDB" id="A0A4S5CGW3"/>
<dbReference type="RefSeq" id="WP_136501900.1">
    <property type="nucleotide sequence ID" value="NZ_SSUX01000008.1"/>
</dbReference>
<proteinExistence type="predicted"/>
<sequence>MIFYENSLKLRETPPAMPYVAHQRIDFLLQETLKSKLPYSWKRVAHPDELNSTLVYLRTAAPLNLPGEKAREMSLRVGDMLLCHTNFCFQRKETVTTPKGPKDRAVPLEADALPEVLHRQCEKAGLLLHSHSAGTAYREHYQKKRHKFFLKVFPVSLVVEIRDVSLAEQAIAYGIGHKRVFGYGQLTDMELL</sequence>
<dbReference type="SUPFAM" id="SSF117987">
    <property type="entry name" value="CRISPR-associated protein"/>
    <property type="match status" value="1"/>
</dbReference>
<dbReference type="Proteomes" id="UP000309618">
    <property type="component" value="Unassembled WGS sequence"/>
</dbReference>
<organism evidence="1 2">
    <name type="scientific">Aeromonas veronii</name>
    <dbReference type="NCBI Taxonomy" id="654"/>
    <lineage>
        <taxon>Bacteria</taxon>
        <taxon>Pseudomonadati</taxon>
        <taxon>Pseudomonadota</taxon>
        <taxon>Gammaproteobacteria</taxon>
        <taxon>Aeromonadales</taxon>
        <taxon>Aeromonadaceae</taxon>
        <taxon>Aeromonas</taxon>
    </lineage>
</organism>
<reference evidence="1 2" key="1">
    <citation type="submission" date="2019-04" db="EMBL/GenBank/DDBJ databases">
        <title>Comparative genomics of Aeromonas veronii strains pathogenic to fish.</title>
        <authorList>
            <person name="Cascarano M.C."/>
            <person name="Smyrli M."/>
            <person name="Katharios P."/>
        </authorList>
    </citation>
    <scope>NUCLEOTIDE SEQUENCE [LARGE SCALE GENOMIC DNA]</scope>
    <source>
        <strain evidence="1 2">XU1</strain>
    </source>
</reference>
<gene>
    <name evidence="1" type="ORF">E8Q35_12920</name>
</gene>
<evidence type="ECO:0008006" key="3">
    <source>
        <dbReference type="Google" id="ProtNLM"/>
    </source>
</evidence>
<dbReference type="Gene3D" id="3.30.70.1210">
    <property type="entry name" value="Crispr-associated protein, domain 2"/>
    <property type="match status" value="1"/>
</dbReference>
<dbReference type="EMBL" id="SSUX01000008">
    <property type="protein sequence ID" value="THJ45077.1"/>
    <property type="molecule type" value="Genomic_DNA"/>
</dbReference>
<evidence type="ECO:0000313" key="1">
    <source>
        <dbReference type="EMBL" id="THJ45077.1"/>
    </source>
</evidence>
<comment type="caution">
    <text evidence="1">The sequence shown here is derived from an EMBL/GenBank/DDBJ whole genome shotgun (WGS) entry which is preliminary data.</text>
</comment>
<evidence type="ECO:0000313" key="2">
    <source>
        <dbReference type="Proteomes" id="UP000309618"/>
    </source>
</evidence>
<name>A0A4S5CGW3_AERVE</name>